<reference evidence="1 2" key="1">
    <citation type="journal article" date="2020" name="IScience">
        <title>Genome Sequencing of the Endangered Kingdonia uniflora (Circaeasteraceae, Ranunculales) Reveals Potential Mechanisms of Evolutionary Specialization.</title>
        <authorList>
            <person name="Sun Y."/>
            <person name="Deng T."/>
            <person name="Zhang A."/>
            <person name="Moore M.J."/>
            <person name="Landis J.B."/>
            <person name="Lin N."/>
            <person name="Zhang H."/>
            <person name="Zhang X."/>
            <person name="Huang J."/>
            <person name="Zhang X."/>
            <person name="Sun H."/>
            <person name="Wang H."/>
        </authorList>
    </citation>
    <scope>NUCLEOTIDE SEQUENCE [LARGE SCALE GENOMIC DNA]</scope>
    <source>
        <strain evidence="1">TB1705</strain>
        <tissue evidence="1">Leaf</tissue>
    </source>
</reference>
<gene>
    <name evidence="1" type="ORF">GIB67_034988</name>
</gene>
<organism evidence="1 2">
    <name type="scientific">Kingdonia uniflora</name>
    <dbReference type="NCBI Taxonomy" id="39325"/>
    <lineage>
        <taxon>Eukaryota</taxon>
        <taxon>Viridiplantae</taxon>
        <taxon>Streptophyta</taxon>
        <taxon>Embryophyta</taxon>
        <taxon>Tracheophyta</taxon>
        <taxon>Spermatophyta</taxon>
        <taxon>Magnoliopsida</taxon>
        <taxon>Ranunculales</taxon>
        <taxon>Circaeasteraceae</taxon>
        <taxon>Kingdonia</taxon>
    </lineage>
</organism>
<protein>
    <submittedName>
        <fullName evidence="1">Uncharacterized protein</fullName>
    </submittedName>
</protein>
<dbReference type="AlphaFoldDB" id="A0A7J7NH07"/>
<evidence type="ECO:0000313" key="2">
    <source>
        <dbReference type="Proteomes" id="UP000541444"/>
    </source>
</evidence>
<evidence type="ECO:0000313" key="1">
    <source>
        <dbReference type="EMBL" id="KAF6166437.1"/>
    </source>
</evidence>
<accession>A0A7J7NH07</accession>
<comment type="caution">
    <text evidence="1">The sequence shown here is derived from an EMBL/GenBank/DDBJ whole genome shotgun (WGS) entry which is preliminary data.</text>
</comment>
<dbReference type="Proteomes" id="UP000541444">
    <property type="component" value="Unassembled WGS sequence"/>
</dbReference>
<sequence length="54" mass="6179">MLNLTRDLDLQHSRSNKLALRGSLIESINLIWQRCTIQPFNIIDVSVRSLIATT</sequence>
<dbReference type="EMBL" id="JACGCM010000792">
    <property type="protein sequence ID" value="KAF6166437.1"/>
    <property type="molecule type" value="Genomic_DNA"/>
</dbReference>
<name>A0A7J7NH07_9MAGN</name>
<keyword evidence="2" id="KW-1185">Reference proteome</keyword>
<proteinExistence type="predicted"/>